<protein>
    <submittedName>
        <fullName evidence="1">Uncharacterized protein</fullName>
    </submittedName>
</protein>
<evidence type="ECO:0000313" key="1">
    <source>
        <dbReference type="EMBL" id="KAJ3526190.1"/>
    </source>
</evidence>
<gene>
    <name evidence="1" type="ORF">NM208_g11310</name>
</gene>
<sequence>MIEEYGTTEVLEWMMIWDNDVTTRTHNFPCRNIRNEPRAEELLNSATLMTITSFPLLQFDYLSFIAITFATTRSHSLPTLSNSESDEHRGRQDDLDQQQGLRESTFSTTASNSDPSKRIKKESLGVFDPNHPDDTEDRGVITSSSGKTTYTDVHMCRELLQLPNRFGADCLVDYYVGMLSGNASAWLVFELDTYTRRRVLEPDIGEFCRHLTARFKRSEAALIEELCGARHTPPLAKKDITLALWAQRKAGIAKHFLFATVPWR</sequence>
<keyword evidence="2" id="KW-1185">Reference proteome</keyword>
<dbReference type="EMBL" id="JANRMS010001778">
    <property type="protein sequence ID" value="KAJ3526190.1"/>
    <property type="molecule type" value="Genomic_DNA"/>
</dbReference>
<accession>A0ACC1RUT5</accession>
<evidence type="ECO:0000313" key="2">
    <source>
        <dbReference type="Proteomes" id="UP001148629"/>
    </source>
</evidence>
<name>A0ACC1RUT5_9HYPO</name>
<comment type="caution">
    <text evidence="1">The sequence shown here is derived from an EMBL/GenBank/DDBJ whole genome shotgun (WGS) entry which is preliminary data.</text>
</comment>
<dbReference type="Proteomes" id="UP001148629">
    <property type="component" value="Unassembled WGS sequence"/>
</dbReference>
<proteinExistence type="predicted"/>
<reference evidence="1" key="1">
    <citation type="submission" date="2022-08" db="EMBL/GenBank/DDBJ databases">
        <title>Genome Sequence of Fusarium decemcellulare.</title>
        <authorList>
            <person name="Buettner E."/>
        </authorList>
    </citation>
    <scope>NUCLEOTIDE SEQUENCE</scope>
    <source>
        <strain evidence="1">Babe19</strain>
    </source>
</reference>
<organism evidence="1 2">
    <name type="scientific">Fusarium decemcellulare</name>
    <dbReference type="NCBI Taxonomy" id="57161"/>
    <lineage>
        <taxon>Eukaryota</taxon>
        <taxon>Fungi</taxon>
        <taxon>Dikarya</taxon>
        <taxon>Ascomycota</taxon>
        <taxon>Pezizomycotina</taxon>
        <taxon>Sordariomycetes</taxon>
        <taxon>Hypocreomycetidae</taxon>
        <taxon>Hypocreales</taxon>
        <taxon>Nectriaceae</taxon>
        <taxon>Fusarium</taxon>
        <taxon>Fusarium decemcellulare species complex</taxon>
    </lineage>
</organism>